<dbReference type="RefSeq" id="WP_210664464.1">
    <property type="nucleotide sequence ID" value="NZ_JAGKSP010000040.1"/>
</dbReference>
<dbReference type="EMBL" id="JAGKSP010000040">
    <property type="protein sequence ID" value="MBP3967370.1"/>
    <property type="molecule type" value="Genomic_DNA"/>
</dbReference>
<organism evidence="1 2">
    <name type="scientific">Paenibacillus lignilyticus</name>
    <dbReference type="NCBI Taxonomy" id="1172615"/>
    <lineage>
        <taxon>Bacteria</taxon>
        <taxon>Bacillati</taxon>
        <taxon>Bacillota</taxon>
        <taxon>Bacilli</taxon>
        <taxon>Bacillales</taxon>
        <taxon>Paenibacillaceae</taxon>
        <taxon>Paenibacillus</taxon>
    </lineage>
</organism>
<dbReference type="Proteomes" id="UP000673394">
    <property type="component" value="Unassembled WGS sequence"/>
</dbReference>
<dbReference type="Gene3D" id="3.90.180.10">
    <property type="entry name" value="Medium-chain alcohol dehydrogenases, catalytic domain"/>
    <property type="match status" value="1"/>
</dbReference>
<dbReference type="InterPro" id="IPR011032">
    <property type="entry name" value="GroES-like_sf"/>
</dbReference>
<reference evidence="1 2" key="1">
    <citation type="submission" date="2021-04" db="EMBL/GenBank/DDBJ databases">
        <title>Paenibacillus sp. DLE-14 whole genome sequence.</title>
        <authorList>
            <person name="Ham Y.J."/>
        </authorList>
    </citation>
    <scope>NUCLEOTIDE SEQUENCE [LARGE SCALE GENOMIC DNA]</scope>
    <source>
        <strain evidence="1 2">DLE-14</strain>
    </source>
</reference>
<comment type="caution">
    <text evidence="1">The sequence shown here is derived from an EMBL/GenBank/DDBJ whole genome shotgun (WGS) entry which is preliminary data.</text>
</comment>
<protein>
    <submittedName>
        <fullName evidence="1">Alcohol dehydrogenase catalytic domain-containing protein</fullName>
    </submittedName>
</protein>
<dbReference type="SUPFAM" id="SSF50129">
    <property type="entry name" value="GroES-like"/>
    <property type="match status" value="1"/>
</dbReference>
<evidence type="ECO:0000313" key="2">
    <source>
        <dbReference type="Proteomes" id="UP000673394"/>
    </source>
</evidence>
<accession>A0ABS5CND5</accession>
<proteinExistence type="predicted"/>
<name>A0ABS5CND5_9BACL</name>
<sequence>MKALNYQGMKKVKVKEVEDAKRIKSPCAHYDNINLCGSDLHIYNGEIPNMPENFIIGHEPRAPMLERVKEGVRRAKALGKYKKIQASTTPGRR</sequence>
<evidence type="ECO:0000313" key="1">
    <source>
        <dbReference type="EMBL" id="MBP3967370.1"/>
    </source>
</evidence>
<keyword evidence="2" id="KW-1185">Reference proteome</keyword>
<gene>
    <name evidence="1" type="ORF">I8J30_32390</name>
</gene>